<name>A0ABT5JK43_RHOTP</name>
<proteinExistence type="inferred from homology"/>
<keyword evidence="8" id="KW-0732">Signal</keyword>
<evidence type="ECO:0000256" key="5">
    <source>
        <dbReference type="ARBA" id="ARBA00022734"/>
    </source>
</evidence>
<organism evidence="9 10">
    <name type="scientific">Rhodoplanes tepidamans</name>
    <name type="common">Rhodoplanes cryptolactis</name>
    <dbReference type="NCBI Taxonomy" id="200616"/>
    <lineage>
        <taxon>Bacteria</taxon>
        <taxon>Pseudomonadati</taxon>
        <taxon>Pseudomonadota</taxon>
        <taxon>Alphaproteobacteria</taxon>
        <taxon>Hyphomicrobiales</taxon>
        <taxon>Nitrobacteraceae</taxon>
        <taxon>Rhodoplanes</taxon>
    </lineage>
</organism>
<feature type="transmembrane region" description="Helical" evidence="7">
    <location>
        <begin position="45"/>
        <end position="67"/>
    </location>
</feature>
<evidence type="ECO:0000256" key="2">
    <source>
        <dbReference type="ARBA" id="ARBA00010270"/>
    </source>
</evidence>
<evidence type="ECO:0000313" key="9">
    <source>
        <dbReference type="EMBL" id="MDC7789987.1"/>
    </source>
</evidence>
<keyword evidence="5" id="KW-0430">Lectin</keyword>
<feature type="signal peptide" evidence="8">
    <location>
        <begin position="1"/>
        <end position="22"/>
    </location>
</feature>
<evidence type="ECO:0000313" key="10">
    <source>
        <dbReference type="Proteomes" id="UP001165652"/>
    </source>
</evidence>
<sequence>MISTRMKIASGALALGTALVFAAPQPADAQRWRHGGGHHRHGGGWGGPAAAGIAGFATGAIIGGALASQPNYYGGGYGPAPGYGGADPNAVAYCQQRFKSYDPASGTYLGYDGVRHSCP</sequence>
<comment type="function">
    <text evidence="6">Has immunoglobulin-binding and hemagglutination properties, and can bind to mannose. Essential for virulence. May be involved in LPS biosynthesis or polysaccharide transport.</text>
</comment>
<dbReference type="RefSeq" id="WP_272780807.1">
    <property type="nucleotide sequence ID" value="NZ_JAQQLI010000107.1"/>
</dbReference>
<keyword evidence="4" id="KW-1003">Cell membrane</keyword>
<evidence type="ECO:0000256" key="1">
    <source>
        <dbReference type="ARBA" id="ARBA00004167"/>
    </source>
</evidence>
<keyword evidence="7" id="KW-1133">Transmembrane helix</keyword>
<dbReference type="Pfam" id="PF07886">
    <property type="entry name" value="BA14K"/>
    <property type="match status" value="1"/>
</dbReference>
<protein>
    <recommendedName>
        <fullName evidence="3">Lectin-like protein BA14k</fullName>
    </recommendedName>
</protein>
<evidence type="ECO:0000256" key="8">
    <source>
        <dbReference type="SAM" id="SignalP"/>
    </source>
</evidence>
<evidence type="ECO:0000256" key="4">
    <source>
        <dbReference type="ARBA" id="ARBA00022475"/>
    </source>
</evidence>
<comment type="similarity">
    <text evidence="2">Belongs to the BA14k family.</text>
</comment>
<accession>A0ABT5JK43</accession>
<dbReference type="EMBL" id="JAQQLI010000107">
    <property type="protein sequence ID" value="MDC7789987.1"/>
    <property type="molecule type" value="Genomic_DNA"/>
</dbReference>
<dbReference type="InterPro" id="IPR012413">
    <property type="entry name" value="BA14K"/>
</dbReference>
<evidence type="ECO:0000256" key="7">
    <source>
        <dbReference type="SAM" id="Phobius"/>
    </source>
</evidence>
<dbReference type="Proteomes" id="UP001165652">
    <property type="component" value="Unassembled WGS sequence"/>
</dbReference>
<gene>
    <name evidence="9" type="ORF">PQJ73_30275</name>
</gene>
<keyword evidence="7" id="KW-0812">Transmembrane</keyword>
<reference evidence="9" key="2">
    <citation type="submission" date="2023-02" db="EMBL/GenBank/DDBJ databases">
        <authorList>
            <person name="Rayyan A."/>
            <person name="Meyer T."/>
            <person name="Kyndt J.A."/>
        </authorList>
    </citation>
    <scope>NUCLEOTIDE SEQUENCE</scope>
    <source>
        <strain evidence="9">DSM 9987</strain>
    </source>
</reference>
<evidence type="ECO:0000256" key="6">
    <source>
        <dbReference type="ARBA" id="ARBA00025321"/>
    </source>
</evidence>
<comment type="caution">
    <text evidence="9">The sequence shown here is derived from an EMBL/GenBank/DDBJ whole genome shotgun (WGS) entry which is preliminary data.</text>
</comment>
<comment type="subcellular location">
    <subcellularLocation>
        <location evidence="1">Membrane</location>
        <topology evidence="1">Single-pass membrane protein</topology>
    </subcellularLocation>
</comment>
<reference evidence="9" key="1">
    <citation type="journal article" date="2023" name="Microbiol Resour">
        <title>Genome Sequences of Rhodoplanes serenus and Two Thermotolerant Strains, Rhodoplanes tepidamans and 'Rhodoplanes cryptolactis,' Further Refine the Genus.</title>
        <authorList>
            <person name="Rayyan A.A."/>
            <person name="Kyndt J.A."/>
        </authorList>
    </citation>
    <scope>NUCLEOTIDE SEQUENCE</scope>
    <source>
        <strain evidence="9">DSM 9987</strain>
    </source>
</reference>
<feature type="chain" id="PRO_5047098342" description="Lectin-like protein BA14k" evidence="8">
    <location>
        <begin position="23"/>
        <end position="119"/>
    </location>
</feature>
<keyword evidence="7" id="KW-0472">Membrane</keyword>
<keyword evidence="10" id="KW-1185">Reference proteome</keyword>
<evidence type="ECO:0000256" key="3">
    <source>
        <dbReference type="ARBA" id="ARBA00020552"/>
    </source>
</evidence>